<sequence>MSGSSIPPRRNYDNTSRRQKADQTRDKIVAAGSELVHEFESWNWQGLTFKAVAERAAVGERTVYRHFPSEQLLHDAVMQRLEDEAGISYEDIDLTTLDEVTTRIFASLQRFSVRRSAQATDDPTFNTVDERRRAALQSAVATAAAQWSDTEQRAAAALLDLLWNVEAYERMVGVWGLEGSTASQAMRWLIAKMVRAIDGGQSPLA</sequence>
<protein>
    <submittedName>
        <fullName evidence="1">TetR/AcrR family transcriptional regulator</fullName>
    </submittedName>
</protein>
<name>A0ACC6MLG4_MYCPF</name>
<keyword evidence="2" id="KW-1185">Reference proteome</keyword>
<reference evidence="1 2" key="1">
    <citation type="journal article" date="2021" name="Chemosphere">
        <title>Bioballs carrying a syntrophic Rhodococcus and Mycolicibacterium consortium for simultaneous sorption and biodegradation of fuel oil in contaminated freshwater.</title>
        <authorList>
            <person name="Naloka K."/>
            <person name="Polrit D."/>
            <person name="Muangchinda C."/>
            <person name="Thoetkiattikul H."/>
            <person name="Pinyakong O."/>
        </authorList>
    </citation>
    <scope>NUCLEOTIDE SEQUENCE [LARGE SCALE GENOMIC DNA]</scope>
    <source>
        <strain evidence="1 2">J101</strain>
    </source>
</reference>
<evidence type="ECO:0000313" key="2">
    <source>
        <dbReference type="Proteomes" id="UP001289645"/>
    </source>
</evidence>
<comment type="caution">
    <text evidence="1">The sequence shown here is derived from an EMBL/GenBank/DDBJ whole genome shotgun (WGS) entry which is preliminary data.</text>
</comment>
<evidence type="ECO:0000313" key="1">
    <source>
        <dbReference type="EMBL" id="MDZ5087775.1"/>
    </source>
</evidence>
<proteinExistence type="predicted"/>
<accession>A0ACC6MLG4</accession>
<gene>
    <name evidence="1" type="ORF">OHX15_20485</name>
</gene>
<dbReference type="EMBL" id="JAOXLN010000023">
    <property type="protein sequence ID" value="MDZ5087775.1"/>
    <property type="molecule type" value="Genomic_DNA"/>
</dbReference>
<organism evidence="1 2">
    <name type="scientific">Mycolicibacterium parafortuitum</name>
    <name type="common">Mycobacterium parafortuitum</name>
    <dbReference type="NCBI Taxonomy" id="39692"/>
    <lineage>
        <taxon>Bacteria</taxon>
        <taxon>Bacillati</taxon>
        <taxon>Actinomycetota</taxon>
        <taxon>Actinomycetes</taxon>
        <taxon>Mycobacteriales</taxon>
        <taxon>Mycobacteriaceae</taxon>
        <taxon>Mycolicibacterium</taxon>
    </lineage>
</organism>
<dbReference type="Proteomes" id="UP001289645">
    <property type="component" value="Unassembled WGS sequence"/>
</dbReference>